<evidence type="ECO:0000313" key="4">
    <source>
        <dbReference type="Proteomes" id="UP001428341"/>
    </source>
</evidence>
<organism evidence="3 4">
    <name type="scientific">Citrus x changshan-huyou</name>
    <dbReference type="NCBI Taxonomy" id="2935761"/>
    <lineage>
        <taxon>Eukaryota</taxon>
        <taxon>Viridiplantae</taxon>
        <taxon>Streptophyta</taxon>
        <taxon>Embryophyta</taxon>
        <taxon>Tracheophyta</taxon>
        <taxon>Spermatophyta</taxon>
        <taxon>Magnoliopsida</taxon>
        <taxon>eudicotyledons</taxon>
        <taxon>Gunneridae</taxon>
        <taxon>Pentapetalae</taxon>
        <taxon>rosids</taxon>
        <taxon>malvids</taxon>
        <taxon>Sapindales</taxon>
        <taxon>Rutaceae</taxon>
        <taxon>Aurantioideae</taxon>
        <taxon>Citrus</taxon>
    </lineage>
</organism>
<proteinExistence type="predicted"/>
<dbReference type="Pfam" id="PF05678">
    <property type="entry name" value="VQ"/>
    <property type="match status" value="1"/>
</dbReference>
<gene>
    <name evidence="3" type="ORF">WN944_014526</name>
</gene>
<protein>
    <recommendedName>
        <fullName evidence="2">VQ domain-containing protein</fullName>
    </recommendedName>
</protein>
<dbReference type="EMBL" id="JBCGBO010000005">
    <property type="protein sequence ID" value="KAK9199336.1"/>
    <property type="molecule type" value="Genomic_DNA"/>
</dbReference>
<evidence type="ECO:0000256" key="1">
    <source>
        <dbReference type="SAM" id="MobiDB-lite"/>
    </source>
</evidence>
<name>A0AAP0M5U5_9ROSI</name>
<dbReference type="PANTHER" id="PTHR34777:SF1">
    <property type="entry name" value="VQ MOTIF-CONTAINING PROTEIN 10"/>
    <property type="match status" value="1"/>
</dbReference>
<reference evidence="3 4" key="1">
    <citation type="submission" date="2024-05" db="EMBL/GenBank/DDBJ databases">
        <title>Haplotype-resolved chromosome-level genome assembly of Huyou (Citrus changshanensis).</title>
        <authorList>
            <person name="Miao C."/>
            <person name="Chen W."/>
            <person name="Wu Y."/>
            <person name="Wang L."/>
            <person name="Zhao S."/>
            <person name="Grierson D."/>
            <person name="Xu C."/>
            <person name="Chen K."/>
        </authorList>
    </citation>
    <scope>NUCLEOTIDE SEQUENCE [LARGE SCALE GENOMIC DNA]</scope>
    <source>
        <strain evidence="3">01-14</strain>
        <tissue evidence="3">Leaf</tissue>
    </source>
</reference>
<dbReference type="Proteomes" id="UP001428341">
    <property type="component" value="Unassembled WGS sequence"/>
</dbReference>
<dbReference type="PANTHER" id="PTHR34777">
    <property type="entry name" value="VQ MOTIF-CONTAINING PROTEIN 10"/>
    <property type="match status" value="1"/>
</dbReference>
<feature type="region of interest" description="Disordered" evidence="1">
    <location>
        <begin position="40"/>
        <end position="59"/>
    </location>
</feature>
<feature type="domain" description="VQ" evidence="2">
    <location>
        <begin position="21"/>
        <end position="44"/>
    </location>
</feature>
<comment type="caution">
    <text evidence="3">The sequence shown here is derived from an EMBL/GenBank/DDBJ whole genome shotgun (WGS) entry which is preliminary data.</text>
</comment>
<dbReference type="InterPro" id="IPR039608">
    <property type="entry name" value="VQ_1/10"/>
</dbReference>
<evidence type="ECO:0000259" key="2">
    <source>
        <dbReference type="Pfam" id="PF05678"/>
    </source>
</evidence>
<keyword evidence="4" id="KW-1185">Reference proteome</keyword>
<accession>A0AAP0M5U5</accession>
<sequence length="121" mass="13259">MSGVCSGGGGREPVKIVLIKTQYIETDARSFKSVVQELTGKDSGARGSNLSPASKSRKVRSNLGTKIMEGGMNINGFAGESINNNNNSVLIRDLSLKEFDRLLQEMPLVDEFYHDYCLRSN</sequence>
<evidence type="ECO:0000313" key="3">
    <source>
        <dbReference type="EMBL" id="KAK9199336.1"/>
    </source>
</evidence>
<dbReference type="AlphaFoldDB" id="A0AAP0M5U5"/>
<dbReference type="InterPro" id="IPR008889">
    <property type="entry name" value="VQ"/>
</dbReference>